<protein>
    <submittedName>
        <fullName evidence="2">Uncharacterized protein</fullName>
    </submittedName>
</protein>
<dbReference type="AlphaFoldDB" id="A0A4P9W1N4"/>
<name>A0A4P9W1N4_9FUNG</name>
<dbReference type="OrthoDB" id="7025426at2759"/>
<dbReference type="Gene3D" id="2.40.50.140">
    <property type="entry name" value="Nucleic acid-binding proteins"/>
    <property type="match status" value="1"/>
</dbReference>
<evidence type="ECO:0000256" key="1">
    <source>
        <dbReference type="SAM" id="MobiDB-lite"/>
    </source>
</evidence>
<reference evidence="3" key="1">
    <citation type="journal article" date="2018" name="Nat. Microbiol.">
        <title>Leveraging single-cell genomics to expand the fungal tree of life.</title>
        <authorList>
            <person name="Ahrendt S.R."/>
            <person name="Quandt C.A."/>
            <person name="Ciobanu D."/>
            <person name="Clum A."/>
            <person name="Salamov A."/>
            <person name="Andreopoulos B."/>
            <person name="Cheng J.F."/>
            <person name="Woyke T."/>
            <person name="Pelin A."/>
            <person name="Henrissat B."/>
            <person name="Reynolds N.K."/>
            <person name="Benny G.L."/>
            <person name="Smith M.E."/>
            <person name="James T.Y."/>
            <person name="Grigoriev I.V."/>
        </authorList>
    </citation>
    <scope>NUCLEOTIDE SEQUENCE [LARGE SCALE GENOMIC DNA]</scope>
</reference>
<dbReference type="InterPro" id="IPR012340">
    <property type="entry name" value="NA-bd_OB-fold"/>
</dbReference>
<sequence length="172" mass="18762">MQGQVAGRLNHPRGQNRKRKLFTVKRLLCADPLKVHGSVVAGHMRPSDHQTRAASRQARCYLRDLCCSSSAVQPCSAVLIAAAHVVPFDLPDPEDGLNRRPAASVTPMPVSRSREDAQAPRRVVELEHKEIQYFYVDEDSLHCMGPETFEEASFPASLLADGVFASASGGGK</sequence>
<dbReference type="EMBL" id="KZ999246">
    <property type="protein sequence ID" value="RKO85265.1"/>
    <property type="molecule type" value="Genomic_DNA"/>
</dbReference>
<feature type="region of interest" description="Disordered" evidence="1">
    <location>
        <begin position="99"/>
        <end position="119"/>
    </location>
</feature>
<organism evidence="2 3">
    <name type="scientific">Blyttiomyces helicus</name>
    <dbReference type="NCBI Taxonomy" id="388810"/>
    <lineage>
        <taxon>Eukaryota</taxon>
        <taxon>Fungi</taxon>
        <taxon>Fungi incertae sedis</taxon>
        <taxon>Chytridiomycota</taxon>
        <taxon>Chytridiomycota incertae sedis</taxon>
        <taxon>Chytridiomycetes</taxon>
        <taxon>Chytridiomycetes incertae sedis</taxon>
        <taxon>Blyttiomyces</taxon>
    </lineage>
</organism>
<accession>A0A4P9W1N4</accession>
<dbReference type="Proteomes" id="UP000269721">
    <property type="component" value="Unassembled WGS sequence"/>
</dbReference>
<evidence type="ECO:0000313" key="3">
    <source>
        <dbReference type="Proteomes" id="UP000269721"/>
    </source>
</evidence>
<proteinExistence type="predicted"/>
<gene>
    <name evidence="2" type="ORF">BDK51DRAFT_48185</name>
</gene>
<keyword evidence="3" id="KW-1185">Reference proteome</keyword>
<evidence type="ECO:0000313" key="2">
    <source>
        <dbReference type="EMBL" id="RKO85265.1"/>
    </source>
</evidence>